<dbReference type="EMBL" id="LCZJ02000016">
    <property type="protein sequence ID" value="KTD87883.1"/>
    <property type="molecule type" value="Genomic_DNA"/>
</dbReference>
<keyword evidence="4" id="KW-1185">Reference proteome</keyword>
<proteinExistence type="predicted"/>
<dbReference type="AlphaFoldDB" id="A0A0W1B2V1"/>
<evidence type="ECO:0000313" key="4">
    <source>
        <dbReference type="Proteomes" id="UP000054709"/>
    </source>
</evidence>
<feature type="domain" description="VOC" evidence="2">
    <location>
        <begin position="172"/>
        <end position="287"/>
    </location>
</feature>
<name>A0A0W1B2V1_9BACL</name>
<dbReference type="PROSITE" id="PS51819">
    <property type="entry name" value="VOC"/>
    <property type="match status" value="2"/>
</dbReference>
<dbReference type="RefSeq" id="WP_060622198.1">
    <property type="nucleotide sequence ID" value="NZ_LCZJ02000016.1"/>
</dbReference>
<dbReference type="GO" id="GO:0004462">
    <property type="term" value="F:lactoylglutathione lyase activity"/>
    <property type="evidence" value="ECO:0007669"/>
    <property type="project" value="InterPro"/>
</dbReference>
<dbReference type="PANTHER" id="PTHR43279:SF1">
    <property type="entry name" value="CATECHOL-2,3-DIOXYGENASE"/>
    <property type="match status" value="1"/>
</dbReference>
<dbReference type="InterPro" id="IPR037523">
    <property type="entry name" value="VOC_core"/>
</dbReference>
<dbReference type="GO" id="GO:0046872">
    <property type="term" value="F:metal ion binding"/>
    <property type="evidence" value="ECO:0007669"/>
    <property type="project" value="UniProtKB-KW"/>
</dbReference>
<dbReference type="InterPro" id="IPR029068">
    <property type="entry name" value="Glyas_Bleomycin-R_OHBP_Dase"/>
</dbReference>
<dbReference type="Gene3D" id="3.10.180.10">
    <property type="entry name" value="2,3-Dihydroxybiphenyl 1,2-Dioxygenase, domain 1"/>
    <property type="match status" value="2"/>
</dbReference>
<protein>
    <submittedName>
        <fullName evidence="3">Glyoxalase</fullName>
    </submittedName>
</protein>
<sequence>MTTNTTLHPDVEIGLVQIRVSNLERSLTFYQNVVGLSILRQSGREVEMTADGQNVLLILREIEYARVLRPNSVAGLYHFAILVPDRPSLGLVVRNLIASGIEVGQGDHLVSEALYIQDPDNNGIEIYRDRPKDTWKYDAEGHVVMTTDPVDVDGLLAASEGLEWNGLPAGTVIGHVHFHVGNLTKAKEFYVDLLGFDLVANYGSAAMFISAGGYHHHIGLNIWAGQGAPVAPADAVGIDYFTLLLPNDEERTVVVERVQQAGYTVVEENGAPTFKDPWNIGIRLITKSHTK</sequence>
<comment type="caution">
    <text evidence="3">The sequence shown here is derived from an EMBL/GenBank/DDBJ whole genome shotgun (WGS) entry which is preliminary data.</text>
</comment>
<organism evidence="3 4">
    <name type="scientific">Paenibacillus etheri</name>
    <dbReference type="NCBI Taxonomy" id="1306852"/>
    <lineage>
        <taxon>Bacteria</taxon>
        <taxon>Bacillati</taxon>
        <taxon>Bacillota</taxon>
        <taxon>Bacilli</taxon>
        <taxon>Bacillales</taxon>
        <taxon>Paenibacillaceae</taxon>
        <taxon>Paenibacillus</taxon>
    </lineage>
</organism>
<dbReference type="PANTHER" id="PTHR43279">
    <property type="entry name" value="CATECHOL-2,3-DIOXYGENASE"/>
    <property type="match status" value="1"/>
</dbReference>
<dbReference type="Proteomes" id="UP000054709">
    <property type="component" value="Unassembled WGS sequence"/>
</dbReference>
<feature type="domain" description="VOC" evidence="2">
    <location>
        <begin position="12"/>
        <end position="129"/>
    </location>
</feature>
<dbReference type="InterPro" id="IPR004360">
    <property type="entry name" value="Glyas_Fos-R_dOase_dom"/>
</dbReference>
<dbReference type="Pfam" id="PF00903">
    <property type="entry name" value="Glyoxalase"/>
    <property type="match status" value="2"/>
</dbReference>
<evidence type="ECO:0000259" key="2">
    <source>
        <dbReference type="PROSITE" id="PS51819"/>
    </source>
</evidence>
<dbReference type="OrthoDB" id="9792626at2"/>
<evidence type="ECO:0000313" key="3">
    <source>
        <dbReference type="EMBL" id="KTD87883.1"/>
    </source>
</evidence>
<dbReference type="PROSITE" id="PS00934">
    <property type="entry name" value="GLYOXALASE_I_1"/>
    <property type="match status" value="1"/>
</dbReference>
<gene>
    <name evidence="3" type="ORF">UQ64_07135</name>
</gene>
<reference evidence="3 4" key="1">
    <citation type="journal article" date="2015" name="Int. Biodeterior. Biodegradation">
        <title>Physiological and genetic screening methods for the isolation of methyl tert-butyl ether-degrading bacteria for bioremediation purposes.</title>
        <authorList>
            <person name="Guisado I.M."/>
            <person name="Purswani J."/>
            <person name="Gonzalez Lopez J."/>
            <person name="Pozo C."/>
        </authorList>
    </citation>
    <scope>NUCLEOTIDE SEQUENCE [LARGE SCALE GENOMIC DNA]</scope>
    <source>
        <strain evidence="3 4">SH7</strain>
    </source>
</reference>
<keyword evidence="1" id="KW-0479">Metal-binding</keyword>
<dbReference type="SUPFAM" id="SSF54593">
    <property type="entry name" value="Glyoxalase/Bleomycin resistance protein/Dihydroxybiphenyl dioxygenase"/>
    <property type="match status" value="2"/>
</dbReference>
<evidence type="ECO:0000256" key="1">
    <source>
        <dbReference type="ARBA" id="ARBA00022723"/>
    </source>
</evidence>
<dbReference type="CDD" id="cd16359">
    <property type="entry name" value="VOC_BsCatE_like_C"/>
    <property type="match status" value="1"/>
</dbReference>
<accession>A0A0W1B2V1</accession>
<dbReference type="InterPro" id="IPR018146">
    <property type="entry name" value="Glyoxalase_1_CS"/>
</dbReference>